<sequence>MSDLIARGITDRGNLRDKNEDSYLVRLNQNNILAVADGMGGHKGGEVASSTAIEMLDEINFDCNDEYNQYFQNIFSGINNRIIDKGLDDPTLKGMGTTLSVCLICNDKLYYGHVGDSRIYLYRNENLSKLSTDHSYVNQLVTKGKISKEEAFNHPKRNILTQAIGLERNLDLDTGMVELNSGDYILICSDGLSDMVREKEIELIISNLYPEVDEINDKLLTDALAAGGSDNITFISCLIKEV</sequence>
<dbReference type="InterPro" id="IPR036457">
    <property type="entry name" value="PPM-type-like_dom_sf"/>
</dbReference>
<evidence type="ECO:0000259" key="1">
    <source>
        <dbReference type="PROSITE" id="PS51746"/>
    </source>
</evidence>
<dbReference type="GO" id="GO:0004722">
    <property type="term" value="F:protein serine/threonine phosphatase activity"/>
    <property type="evidence" value="ECO:0007669"/>
    <property type="project" value="InterPro"/>
</dbReference>
<dbReference type="Proteomes" id="UP000621436">
    <property type="component" value="Unassembled WGS sequence"/>
</dbReference>
<gene>
    <name evidence="2" type="ORF">I0Q91_06960</name>
</gene>
<dbReference type="AlphaFoldDB" id="A0A931AUB4"/>
<protein>
    <submittedName>
        <fullName evidence="2">Stp1/IreP family PP2C-type Ser/Thr phosphatase</fullName>
    </submittedName>
</protein>
<name>A0A931AUB4_9FIRM</name>
<evidence type="ECO:0000313" key="2">
    <source>
        <dbReference type="EMBL" id="MBF8436809.1"/>
    </source>
</evidence>
<dbReference type="PROSITE" id="PS51746">
    <property type="entry name" value="PPM_2"/>
    <property type="match status" value="1"/>
</dbReference>
<dbReference type="SMART" id="SM00332">
    <property type="entry name" value="PP2Cc"/>
    <property type="match status" value="1"/>
</dbReference>
<feature type="domain" description="PPM-type phosphatase" evidence="1">
    <location>
        <begin position="5"/>
        <end position="239"/>
    </location>
</feature>
<dbReference type="PANTHER" id="PTHR13832">
    <property type="entry name" value="PROTEIN PHOSPHATASE 2C"/>
    <property type="match status" value="1"/>
</dbReference>
<reference evidence="2" key="1">
    <citation type="submission" date="2020-11" db="EMBL/GenBank/DDBJ databases">
        <title>Halonatronomonas betainensis gen. nov., sp. nov. a novel haloalkaliphilic representative of the family Halanaerobiacae capable of betaine degradation.</title>
        <authorList>
            <person name="Boltyanskaya Y."/>
            <person name="Kevbrin V."/>
            <person name="Detkova E."/>
            <person name="Grouzdev D.S."/>
            <person name="Koziaeva V."/>
            <person name="Zhilina T."/>
        </authorList>
    </citation>
    <scope>NUCLEOTIDE SEQUENCE</scope>
    <source>
        <strain evidence="2">Z-7014</strain>
    </source>
</reference>
<organism evidence="2 3">
    <name type="scientific">Halonatronomonas betaini</name>
    <dbReference type="NCBI Taxonomy" id="2778430"/>
    <lineage>
        <taxon>Bacteria</taxon>
        <taxon>Bacillati</taxon>
        <taxon>Bacillota</taxon>
        <taxon>Clostridia</taxon>
        <taxon>Halanaerobiales</taxon>
        <taxon>Halarsenatibacteraceae</taxon>
        <taxon>Halonatronomonas</taxon>
    </lineage>
</organism>
<proteinExistence type="predicted"/>
<keyword evidence="3" id="KW-1185">Reference proteome</keyword>
<dbReference type="EMBL" id="JADPIE010000003">
    <property type="protein sequence ID" value="MBF8436809.1"/>
    <property type="molecule type" value="Genomic_DNA"/>
</dbReference>
<dbReference type="Gene3D" id="3.60.40.10">
    <property type="entry name" value="PPM-type phosphatase domain"/>
    <property type="match status" value="1"/>
</dbReference>
<dbReference type="SMART" id="SM00331">
    <property type="entry name" value="PP2C_SIG"/>
    <property type="match status" value="1"/>
</dbReference>
<accession>A0A931AUB4</accession>
<dbReference type="CDD" id="cd00143">
    <property type="entry name" value="PP2Cc"/>
    <property type="match status" value="1"/>
</dbReference>
<evidence type="ECO:0000313" key="3">
    <source>
        <dbReference type="Proteomes" id="UP000621436"/>
    </source>
</evidence>
<dbReference type="PANTHER" id="PTHR13832:SF860">
    <property type="entry name" value="PROTEIN PHOSPHATASE PHPP"/>
    <property type="match status" value="1"/>
</dbReference>
<dbReference type="Pfam" id="PF13672">
    <property type="entry name" value="PP2C_2"/>
    <property type="match status" value="1"/>
</dbReference>
<dbReference type="RefSeq" id="WP_270453724.1">
    <property type="nucleotide sequence ID" value="NZ_JADPIE010000003.1"/>
</dbReference>
<dbReference type="InterPro" id="IPR015655">
    <property type="entry name" value="PP2C"/>
</dbReference>
<dbReference type="SUPFAM" id="SSF81606">
    <property type="entry name" value="PP2C-like"/>
    <property type="match status" value="1"/>
</dbReference>
<dbReference type="NCBIfam" id="NF033484">
    <property type="entry name" value="Stp1_PP2C_phos"/>
    <property type="match status" value="1"/>
</dbReference>
<comment type="caution">
    <text evidence="2">The sequence shown here is derived from an EMBL/GenBank/DDBJ whole genome shotgun (WGS) entry which is preliminary data.</text>
</comment>
<dbReference type="InterPro" id="IPR001932">
    <property type="entry name" value="PPM-type_phosphatase-like_dom"/>
</dbReference>